<feature type="signal peptide" evidence="1">
    <location>
        <begin position="1"/>
        <end position="25"/>
    </location>
</feature>
<comment type="caution">
    <text evidence="2">The sequence shown here is derived from an EMBL/GenBank/DDBJ whole genome shotgun (WGS) entry which is preliminary data.</text>
</comment>
<protein>
    <submittedName>
        <fullName evidence="2">Uncharacterized protein</fullName>
    </submittedName>
</protein>
<sequence>MVSENLFRTSLVISLLVVSLQLGATRPLHGEQRLTKDELLFQSLQRGPVTGSGHNPCTEIPGRETDVCKLGGMNVAGYVMQAAPAFPGVVAELGEASIAEGTSS</sequence>
<dbReference type="PANTHER" id="PTHR33592">
    <property type="entry name" value="TRANSMEMBRANE PROTEIN"/>
    <property type="match status" value="1"/>
</dbReference>
<keyword evidence="3" id="KW-1185">Reference proteome</keyword>
<proteinExistence type="predicted"/>
<name>A0ABR2A492_9ROSI</name>
<dbReference type="PANTHER" id="PTHR33592:SF3">
    <property type="entry name" value="TRANSMEMBRANE PROTEIN"/>
    <property type="match status" value="1"/>
</dbReference>
<gene>
    <name evidence="2" type="ORF">V6N11_047411</name>
</gene>
<evidence type="ECO:0000313" key="3">
    <source>
        <dbReference type="Proteomes" id="UP001396334"/>
    </source>
</evidence>
<organism evidence="2 3">
    <name type="scientific">Hibiscus sabdariffa</name>
    <name type="common">roselle</name>
    <dbReference type="NCBI Taxonomy" id="183260"/>
    <lineage>
        <taxon>Eukaryota</taxon>
        <taxon>Viridiplantae</taxon>
        <taxon>Streptophyta</taxon>
        <taxon>Embryophyta</taxon>
        <taxon>Tracheophyta</taxon>
        <taxon>Spermatophyta</taxon>
        <taxon>Magnoliopsida</taxon>
        <taxon>eudicotyledons</taxon>
        <taxon>Gunneridae</taxon>
        <taxon>Pentapetalae</taxon>
        <taxon>rosids</taxon>
        <taxon>malvids</taxon>
        <taxon>Malvales</taxon>
        <taxon>Malvaceae</taxon>
        <taxon>Malvoideae</taxon>
        <taxon>Hibiscus</taxon>
    </lineage>
</organism>
<evidence type="ECO:0000313" key="2">
    <source>
        <dbReference type="EMBL" id="KAK8487854.1"/>
    </source>
</evidence>
<accession>A0ABR2A492</accession>
<feature type="chain" id="PRO_5045483154" evidence="1">
    <location>
        <begin position="26"/>
        <end position="104"/>
    </location>
</feature>
<reference evidence="2 3" key="1">
    <citation type="journal article" date="2024" name="G3 (Bethesda)">
        <title>Genome assembly of Hibiscus sabdariffa L. provides insights into metabolisms of medicinal natural products.</title>
        <authorList>
            <person name="Kim T."/>
        </authorList>
    </citation>
    <scope>NUCLEOTIDE SEQUENCE [LARGE SCALE GENOMIC DNA]</scope>
    <source>
        <strain evidence="2">TK-2024</strain>
        <tissue evidence="2">Old leaves</tissue>
    </source>
</reference>
<dbReference type="EMBL" id="JBBPBN010000375">
    <property type="protein sequence ID" value="KAK8487854.1"/>
    <property type="molecule type" value="Genomic_DNA"/>
</dbReference>
<dbReference type="Proteomes" id="UP001396334">
    <property type="component" value="Unassembled WGS sequence"/>
</dbReference>
<evidence type="ECO:0000256" key="1">
    <source>
        <dbReference type="SAM" id="SignalP"/>
    </source>
</evidence>
<keyword evidence="1" id="KW-0732">Signal</keyword>